<proteinExistence type="predicted"/>
<dbReference type="Proteomes" id="UP000078284">
    <property type="component" value="Chromosome 5"/>
</dbReference>
<evidence type="ECO:0000313" key="2">
    <source>
        <dbReference type="Proteomes" id="UP000078284"/>
    </source>
</evidence>
<reference evidence="2" key="1">
    <citation type="journal article" date="2016" name="Proc. Natl. Acad. Sci. U.S.A.">
        <title>Chromosome-level assembly of Arabidopsis thaliana Ler reveals the extent of translocation and inversion polymorphisms.</title>
        <authorList>
            <person name="Zapata L."/>
            <person name="Ding J."/>
            <person name="Willing E.M."/>
            <person name="Hartwig B."/>
            <person name="Bezdan D."/>
            <person name="Jiao W.B."/>
            <person name="Patel V."/>
            <person name="Velikkakam James G."/>
            <person name="Koornneef M."/>
            <person name="Ossowski S."/>
            <person name="Schneeberger K."/>
        </authorList>
    </citation>
    <scope>NUCLEOTIDE SEQUENCE [LARGE SCALE GENOMIC DNA]</scope>
    <source>
        <strain evidence="2">cv. Landsberg erecta</strain>
    </source>
</reference>
<evidence type="ECO:0000313" key="1">
    <source>
        <dbReference type="EMBL" id="OAO96356.1"/>
    </source>
</evidence>
<accession>A0A178UQN7</accession>
<dbReference type="AlphaFoldDB" id="A0A178UQN7"/>
<sequence>MAESSEEPKVSLRLFIDEEKNKVVLAEASKAFVDVLFSLLTLPMGTIIRLLGEHRESQPITVGCFSNLYRSVADMGIDNFKTDVCKHILLHPRSVRDVQYKRLKLNINPTEVKLFTCPDLCKFYSHFSTSRCQCGSSMNKEFQEPKVVPVASSIQNDVNGVFIITDDLKVAVRSTDVVLNELKSLGSGDISKLREMLVYIGFEEVLTLLECMFSSKAPLTNTFLNKQTFQGQGVTKVYETFSPCMETNGDTFLTLDVIVRKQDMEILYVECGEDFVDLLFTFLAVPLEYVVGISGNSCSFVCIRNLIRSFKDLNAAEVSTSKSAIHHFYRGQKQLLNIITDQPPLYRRYRDYCGQFRYILTEFSGSTPLILIDPEGSGFVKRETKFTVSDDLIVTAMNSSSTICLLQKFQIHGDDLEVKKISISKTEIQLSGIITQQPPVYYRYRLYDYRQMNYGLTTNGNRTTYYRKDRIVRVDLKDPKSRGSDKSAQGFLKKATKCIVLDDLTITSMNSCSTVCLLKKLQSHADDLEVQVISISNAEALDLLRASLVTSSALSTTLWNLIAKKLKEETDLWDRVSKKVKEET</sequence>
<dbReference type="Pfam" id="PF05056">
    <property type="entry name" value="DUF674"/>
    <property type="match status" value="2"/>
</dbReference>
<dbReference type="ExpressionAtlas" id="A0A178UQN7">
    <property type="expression patterns" value="baseline"/>
</dbReference>
<dbReference type="PANTHER" id="PTHR33103:SF39">
    <property type="entry name" value="DUF674 FAMILY PROTEIN"/>
    <property type="match status" value="1"/>
</dbReference>
<dbReference type="PANTHER" id="PTHR33103">
    <property type="entry name" value="OS01G0153900 PROTEIN"/>
    <property type="match status" value="1"/>
</dbReference>
<organism evidence="1 2">
    <name type="scientific">Arabidopsis thaliana</name>
    <name type="common">Mouse-ear cress</name>
    <dbReference type="NCBI Taxonomy" id="3702"/>
    <lineage>
        <taxon>Eukaryota</taxon>
        <taxon>Viridiplantae</taxon>
        <taxon>Streptophyta</taxon>
        <taxon>Embryophyta</taxon>
        <taxon>Tracheophyta</taxon>
        <taxon>Spermatophyta</taxon>
        <taxon>Magnoliopsida</taxon>
        <taxon>eudicotyledons</taxon>
        <taxon>Gunneridae</taxon>
        <taxon>Pentapetalae</taxon>
        <taxon>rosids</taxon>
        <taxon>malvids</taxon>
        <taxon>Brassicales</taxon>
        <taxon>Brassicaceae</taxon>
        <taxon>Camelineae</taxon>
        <taxon>Arabidopsis</taxon>
    </lineage>
</organism>
<gene>
    <name evidence="1" type="ordered locus">AXX17_At5g00160</name>
</gene>
<dbReference type="EMBL" id="LUHQ01000005">
    <property type="protein sequence ID" value="OAO96356.1"/>
    <property type="molecule type" value="Genomic_DNA"/>
</dbReference>
<protein>
    <recommendedName>
        <fullName evidence="3">DUF674 family protein</fullName>
    </recommendedName>
</protein>
<comment type="caution">
    <text evidence="1">The sequence shown here is derived from an EMBL/GenBank/DDBJ whole genome shotgun (WGS) entry which is preliminary data.</text>
</comment>
<name>A0A178UQN7_ARATH</name>
<dbReference type="InterPro" id="IPR007750">
    <property type="entry name" value="DUF674"/>
</dbReference>
<evidence type="ECO:0008006" key="3">
    <source>
        <dbReference type="Google" id="ProtNLM"/>
    </source>
</evidence>